<accession>A0A2G9FYV8</accession>
<evidence type="ECO:0000313" key="10">
    <source>
        <dbReference type="EMBL" id="PIM98074.1"/>
    </source>
</evidence>
<evidence type="ECO:0000313" key="11">
    <source>
        <dbReference type="Proteomes" id="UP000231279"/>
    </source>
</evidence>
<keyword evidence="4" id="KW-0805">Transcription regulation</keyword>
<dbReference type="EMBL" id="NKXS01008814">
    <property type="protein sequence ID" value="PIM98074.1"/>
    <property type="molecule type" value="Genomic_DNA"/>
</dbReference>
<comment type="caution">
    <text evidence="10">The sequence shown here is derived from an EMBL/GenBank/DDBJ whole genome shotgun (WGS) entry which is preliminary data.</text>
</comment>
<evidence type="ECO:0000256" key="8">
    <source>
        <dbReference type="SAM" id="MobiDB-lite"/>
    </source>
</evidence>
<dbReference type="PANTHER" id="PTHR31677">
    <property type="entry name" value="AP2 DOMAIN CLASS TRANSCRIPTION FACTOR"/>
    <property type="match status" value="1"/>
</dbReference>
<evidence type="ECO:0000256" key="7">
    <source>
        <dbReference type="ARBA" id="ARBA00023242"/>
    </source>
</evidence>
<keyword evidence="7" id="KW-0539">Nucleus</keyword>
<keyword evidence="2" id="KW-0936">Ethylene signaling pathway</keyword>
<dbReference type="Pfam" id="PF00847">
    <property type="entry name" value="AP2"/>
    <property type="match status" value="1"/>
</dbReference>
<evidence type="ECO:0000256" key="6">
    <source>
        <dbReference type="ARBA" id="ARBA00023163"/>
    </source>
</evidence>
<dbReference type="GO" id="GO:0003677">
    <property type="term" value="F:DNA binding"/>
    <property type="evidence" value="ECO:0007669"/>
    <property type="project" value="UniProtKB-KW"/>
</dbReference>
<dbReference type="CDD" id="cd00018">
    <property type="entry name" value="AP2"/>
    <property type="match status" value="1"/>
</dbReference>
<reference evidence="11" key="1">
    <citation type="journal article" date="2018" name="Gigascience">
        <title>Genome assembly of the Pink Ipe (Handroanthus impetiginosus, Bignoniaceae), a highly valued, ecologically keystone Neotropical timber forest tree.</title>
        <authorList>
            <person name="Silva-Junior O.B."/>
            <person name="Grattapaglia D."/>
            <person name="Novaes E."/>
            <person name="Collevatti R.G."/>
        </authorList>
    </citation>
    <scope>NUCLEOTIDE SEQUENCE [LARGE SCALE GENOMIC DNA]</scope>
    <source>
        <strain evidence="11">cv. UFG-1</strain>
    </source>
</reference>
<evidence type="ECO:0000256" key="2">
    <source>
        <dbReference type="ARBA" id="ARBA00022745"/>
    </source>
</evidence>
<dbReference type="PROSITE" id="PS51032">
    <property type="entry name" value="AP2_ERF"/>
    <property type="match status" value="1"/>
</dbReference>
<evidence type="ECO:0000256" key="4">
    <source>
        <dbReference type="ARBA" id="ARBA00023015"/>
    </source>
</evidence>
<evidence type="ECO:0000256" key="5">
    <source>
        <dbReference type="ARBA" id="ARBA00023125"/>
    </source>
</evidence>
<evidence type="ECO:0000256" key="3">
    <source>
        <dbReference type="ARBA" id="ARBA00022821"/>
    </source>
</evidence>
<comment type="subcellular location">
    <subcellularLocation>
        <location evidence="1">Nucleus</location>
    </subcellularLocation>
</comment>
<sequence length="335" mass="36703">MEEAMRRLNGTITKNSDPLSPPTPAAPKRGSANKRSLKDGAAASGSGSMRYRGVRRRPWGRYAAEIRDPQSKERRWLGTFDTAEEAACAYDCAARAMRGVKARTNFVYSVSPAPTAAENLVSSLNYGKSSQPSILGSRQFASSSPSANPNFDFDNNSLNTLLLRDYINSSPSEYSDTLFSNEQMPSTFMNNSCNSSTQNAPFMGSSPSSTIVPDQMVFNYSSLNSENLENNNTYDQSILTNDCMGFFATERSDSGLLQEVLNGFFPISKAEPLQTAADSFVLAPETGEVKSNRGFDNDYQIVPPQFENIGNDQNDSQGINLFRGCWLSLFKTSSI</sequence>
<dbReference type="Gene3D" id="3.30.730.10">
    <property type="entry name" value="AP2/ERF domain"/>
    <property type="match status" value="1"/>
</dbReference>
<dbReference type="Proteomes" id="UP000231279">
    <property type="component" value="Unassembled WGS sequence"/>
</dbReference>
<dbReference type="GO" id="GO:0003700">
    <property type="term" value="F:DNA-binding transcription factor activity"/>
    <property type="evidence" value="ECO:0007669"/>
    <property type="project" value="InterPro"/>
</dbReference>
<name>A0A2G9FYV8_9LAMI</name>
<feature type="region of interest" description="Disordered" evidence="8">
    <location>
        <begin position="1"/>
        <end position="49"/>
    </location>
</feature>
<protein>
    <recommendedName>
        <fullName evidence="9">AP2/ERF domain-containing protein</fullName>
    </recommendedName>
</protein>
<dbReference type="InterPro" id="IPR001471">
    <property type="entry name" value="AP2/ERF_dom"/>
</dbReference>
<dbReference type="PANTHER" id="PTHR31677:SF146">
    <property type="entry name" value="ETHYLENE-RESPONSIVE TRANSCRIPTION FACTOR ESR2"/>
    <property type="match status" value="1"/>
</dbReference>
<keyword evidence="3" id="KW-0611">Plant defense</keyword>
<dbReference type="SMART" id="SM00380">
    <property type="entry name" value="AP2"/>
    <property type="match status" value="1"/>
</dbReference>
<organism evidence="10 11">
    <name type="scientific">Handroanthus impetiginosus</name>
    <dbReference type="NCBI Taxonomy" id="429701"/>
    <lineage>
        <taxon>Eukaryota</taxon>
        <taxon>Viridiplantae</taxon>
        <taxon>Streptophyta</taxon>
        <taxon>Embryophyta</taxon>
        <taxon>Tracheophyta</taxon>
        <taxon>Spermatophyta</taxon>
        <taxon>Magnoliopsida</taxon>
        <taxon>eudicotyledons</taxon>
        <taxon>Gunneridae</taxon>
        <taxon>Pentapetalae</taxon>
        <taxon>asterids</taxon>
        <taxon>lamiids</taxon>
        <taxon>Lamiales</taxon>
        <taxon>Bignoniaceae</taxon>
        <taxon>Crescentiina</taxon>
        <taxon>Tabebuia alliance</taxon>
        <taxon>Handroanthus</taxon>
    </lineage>
</organism>
<dbReference type="FunFam" id="3.30.730.10:FF:000001">
    <property type="entry name" value="Ethylene-responsive transcription factor 2"/>
    <property type="match status" value="1"/>
</dbReference>
<evidence type="ECO:0000259" key="9">
    <source>
        <dbReference type="PROSITE" id="PS51032"/>
    </source>
</evidence>
<gene>
    <name evidence="10" type="ORF">CDL12_29449</name>
</gene>
<dbReference type="STRING" id="429701.A0A2G9FYV8"/>
<keyword evidence="5" id="KW-0238">DNA-binding</keyword>
<dbReference type="GO" id="GO:0009873">
    <property type="term" value="P:ethylene-activated signaling pathway"/>
    <property type="evidence" value="ECO:0007669"/>
    <property type="project" value="UniProtKB-KW"/>
</dbReference>
<dbReference type="InterPro" id="IPR016177">
    <property type="entry name" value="DNA-bd_dom_sf"/>
</dbReference>
<dbReference type="GO" id="GO:0005634">
    <property type="term" value="C:nucleus"/>
    <property type="evidence" value="ECO:0007669"/>
    <property type="project" value="UniProtKB-SubCell"/>
</dbReference>
<dbReference type="OrthoDB" id="1902708at2759"/>
<dbReference type="InterPro" id="IPR036955">
    <property type="entry name" value="AP2/ERF_dom_sf"/>
</dbReference>
<keyword evidence="6" id="KW-0804">Transcription</keyword>
<evidence type="ECO:0000256" key="1">
    <source>
        <dbReference type="ARBA" id="ARBA00004123"/>
    </source>
</evidence>
<dbReference type="SUPFAM" id="SSF54171">
    <property type="entry name" value="DNA-binding domain"/>
    <property type="match status" value="1"/>
</dbReference>
<feature type="domain" description="AP2/ERF" evidence="9">
    <location>
        <begin position="50"/>
        <end position="107"/>
    </location>
</feature>
<keyword evidence="11" id="KW-1185">Reference proteome</keyword>
<dbReference type="AlphaFoldDB" id="A0A2G9FYV8"/>
<dbReference type="PRINTS" id="PR00367">
    <property type="entry name" value="ETHRSPELEMNT"/>
</dbReference>
<proteinExistence type="predicted"/>
<dbReference type="GO" id="GO:0006952">
    <property type="term" value="P:defense response"/>
    <property type="evidence" value="ECO:0007669"/>
    <property type="project" value="UniProtKB-KW"/>
</dbReference>